<protein>
    <submittedName>
        <fullName evidence="1">Uncharacterized protein</fullName>
    </submittedName>
</protein>
<sequence>MTPGLEVEAEAKRFEADPDALTVYVVRSGWGDTRHLVAVSVDDSRPIETVPQSMVRMRLQAGVHRLVFDFEQDHGAIEFTGVLGQVRFIRLAGDFWVWGGSFGWSREDEAITKRRARRTRLVGDLRIL</sequence>
<evidence type="ECO:0000313" key="2">
    <source>
        <dbReference type="Proteomes" id="UP001056201"/>
    </source>
</evidence>
<keyword evidence="2" id="KW-1185">Reference proteome</keyword>
<dbReference type="Proteomes" id="UP001056201">
    <property type="component" value="Chromosome 1"/>
</dbReference>
<organism evidence="1 2">
    <name type="scientific">Aquincola tertiaricarbonis</name>
    <dbReference type="NCBI Taxonomy" id="391953"/>
    <lineage>
        <taxon>Bacteria</taxon>
        <taxon>Pseudomonadati</taxon>
        <taxon>Pseudomonadota</taxon>
        <taxon>Betaproteobacteria</taxon>
        <taxon>Burkholderiales</taxon>
        <taxon>Sphaerotilaceae</taxon>
        <taxon>Aquincola</taxon>
    </lineage>
</organism>
<dbReference type="RefSeq" id="WP_250196024.1">
    <property type="nucleotide sequence ID" value="NZ_CP097635.1"/>
</dbReference>
<name>A0ABY4S5S6_AQUTE</name>
<proteinExistence type="predicted"/>
<accession>A0ABY4S5S6</accession>
<reference evidence="1" key="1">
    <citation type="submission" date="2022-05" db="EMBL/GenBank/DDBJ databases">
        <title>An RpoN-dependent PEP-CTERM gene is involved in floc formation of an Aquincola tertiaricarbonis strain.</title>
        <authorList>
            <person name="Qiu D."/>
            <person name="Xia M."/>
        </authorList>
    </citation>
    <scope>NUCLEOTIDE SEQUENCE</scope>
    <source>
        <strain evidence="1">RN12</strain>
    </source>
</reference>
<dbReference type="EMBL" id="CP097635">
    <property type="protein sequence ID" value="URI07794.1"/>
    <property type="molecule type" value="Genomic_DNA"/>
</dbReference>
<evidence type="ECO:0000313" key="1">
    <source>
        <dbReference type="EMBL" id="URI07794.1"/>
    </source>
</evidence>
<gene>
    <name evidence="1" type="ORF">MW290_04110</name>
</gene>